<keyword evidence="3" id="KW-1003">Cell membrane</keyword>
<comment type="subcellular location">
    <subcellularLocation>
        <location evidence="1">Cell inner membrane</location>
        <topology evidence="1">Multi-pass membrane protein</topology>
    </subcellularLocation>
    <subcellularLocation>
        <location evidence="8">Cell membrane</location>
        <topology evidence="8">Multi-pass membrane protein</topology>
    </subcellularLocation>
</comment>
<feature type="transmembrane region" description="Helical" evidence="8">
    <location>
        <begin position="67"/>
        <end position="89"/>
    </location>
</feature>
<name>A0A2P7SNX0_9HYPH</name>
<keyword evidence="7 8" id="KW-0472">Membrane</keyword>
<feature type="transmembrane region" description="Helical" evidence="8">
    <location>
        <begin position="196"/>
        <end position="214"/>
    </location>
</feature>
<protein>
    <recommendedName>
        <fullName evidence="9">ABC transmembrane type-1 domain-containing protein</fullName>
    </recommendedName>
</protein>
<evidence type="ECO:0000256" key="8">
    <source>
        <dbReference type="RuleBase" id="RU363032"/>
    </source>
</evidence>
<evidence type="ECO:0000313" key="10">
    <source>
        <dbReference type="EMBL" id="PSJ64189.1"/>
    </source>
</evidence>
<dbReference type="Pfam" id="PF00528">
    <property type="entry name" value="BPD_transp_1"/>
    <property type="match status" value="1"/>
</dbReference>
<dbReference type="PANTHER" id="PTHR43357:SF4">
    <property type="entry name" value="INNER MEMBRANE ABC TRANSPORTER PERMEASE PROTEIN YDCV"/>
    <property type="match status" value="1"/>
</dbReference>
<reference evidence="10 11" key="1">
    <citation type="submission" date="2018-03" db="EMBL/GenBank/DDBJ databases">
        <title>The draft genome of Mesorhizobium soli JCM 19897.</title>
        <authorList>
            <person name="Li L."/>
            <person name="Liu L."/>
            <person name="Liang L."/>
            <person name="Wang T."/>
            <person name="Zhang X."/>
        </authorList>
    </citation>
    <scope>NUCLEOTIDE SEQUENCE [LARGE SCALE GENOMIC DNA]</scope>
    <source>
        <strain evidence="10 11">JCM 19897</strain>
    </source>
</reference>
<evidence type="ECO:0000256" key="3">
    <source>
        <dbReference type="ARBA" id="ARBA00022475"/>
    </source>
</evidence>
<keyword evidence="5 8" id="KW-0812">Transmembrane</keyword>
<feature type="transmembrane region" description="Helical" evidence="8">
    <location>
        <begin position="101"/>
        <end position="123"/>
    </location>
</feature>
<comment type="similarity">
    <text evidence="8">Belongs to the binding-protein-dependent transport system permease family.</text>
</comment>
<organism evidence="10 11">
    <name type="scientific">Pseudaminobacter soli</name>
    <name type="common">ex Li et al. 2025</name>
    <dbReference type="NCBI Taxonomy" id="1295366"/>
    <lineage>
        <taxon>Bacteria</taxon>
        <taxon>Pseudomonadati</taxon>
        <taxon>Pseudomonadota</taxon>
        <taxon>Alphaproteobacteria</taxon>
        <taxon>Hyphomicrobiales</taxon>
        <taxon>Phyllobacteriaceae</taxon>
        <taxon>Pseudaminobacter</taxon>
    </lineage>
</organism>
<sequence length="270" mass="29375">MSAGLPTWRAPVIGGFVAFMTVPVVATALFSLATRWDRTLWPEGFTLAWWARVTSRSAFTDTLLNSFWVAAISVLVSLAIVVPAAYLAHTRLPRAKPWLELFSIVPFSLPGVVLALGLIRLYSKLPLPLVNTPNILIAAYVIVALPFMYRAVMTTLESVDTRLLIEAAQSLGAGPLQIFGWVIVPNIAVGIVNGSLLVFSAVFAEFVLANLLIGTRLKTFPIYLVEFTRSDARQASALALMSFIIAWVISLAILWTATKPRKPQKGGSHG</sequence>
<dbReference type="OrthoDB" id="9783270at2"/>
<dbReference type="PROSITE" id="PS50928">
    <property type="entry name" value="ABC_TM1"/>
    <property type="match status" value="1"/>
</dbReference>
<dbReference type="GO" id="GO:0005886">
    <property type="term" value="C:plasma membrane"/>
    <property type="evidence" value="ECO:0007669"/>
    <property type="project" value="UniProtKB-SubCell"/>
</dbReference>
<feature type="domain" description="ABC transmembrane type-1" evidence="9">
    <location>
        <begin position="63"/>
        <end position="253"/>
    </location>
</feature>
<feature type="transmembrane region" description="Helical" evidence="8">
    <location>
        <begin position="135"/>
        <end position="152"/>
    </location>
</feature>
<keyword evidence="2 8" id="KW-0813">Transport</keyword>
<proteinExistence type="inferred from homology"/>
<gene>
    <name evidence="10" type="ORF">C7I85_03560</name>
</gene>
<evidence type="ECO:0000256" key="6">
    <source>
        <dbReference type="ARBA" id="ARBA00022989"/>
    </source>
</evidence>
<dbReference type="GO" id="GO:0055085">
    <property type="term" value="P:transmembrane transport"/>
    <property type="evidence" value="ECO:0007669"/>
    <property type="project" value="InterPro"/>
</dbReference>
<dbReference type="CDD" id="cd06261">
    <property type="entry name" value="TM_PBP2"/>
    <property type="match status" value="1"/>
</dbReference>
<evidence type="ECO:0000256" key="2">
    <source>
        <dbReference type="ARBA" id="ARBA00022448"/>
    </source>
</evidence>
<keyword evidence="4" id="KW-0997">Cell inner membrane</keyword>
<comment type="caution">
    <text evidence="10">The sequence shown here is derived from an EMBL/GenBank/DDBJ whole genome shotgun (WGS) entry which is preliminary data.</text>
</comment>
<evidence type="ECO:0000256" key="1">
    <source>
        <dbReference type="ARBA" id="ARBA00004429"/>
    </source>
</evidence>
<evidence type="ECO:0000259" key="9">
    <source>
        <dbReference type="PROSITE" id="PS50928"/>
    </source>
</evidence>
<keyword evidence="11" id="KW-1185">Reference proteome</keyword>
<dbReference type="AlphaFoldDB" id="A0A2P7SNX0"/>
<feature type="transmembrane region" description="Helical" evidence="8">
    <location>
        <begin position="235"/>
        <end position="257"/>
    </location>
</feature>
<feature type="transmembrane region" description="Helical" evidence="8">
    <location>
        <begin position="12"/>
        <end position="33"/>
    </location>
</feature>
<dbReference type="EMBL" id="PXYL01000001">
    <property type="protein sequence ID" value="PSJ64189.1"/>
    <property type="molecule type" value="Genomic_DNA"/>
</dbReference>
<dbReference type="InterPro" id="IPR000515">
    <property type="entry name" value="MetI-like"/>
</dbReference>
<feature type="transmembrane region" description="Helical" evidence="8">
    <location>
        <begin position="164"/>
        <end position="184"/>
    </location>
</feature>
<dbReference type="InterPro" id="IPR035906">
    <property type="entry name" value="MetI-like_sf"/>
</dbReference>
<evidence type="ECO:0000256" key="7">
    <source>
        <dbReference type="ARBA" id="ARBA00023136"/>
    </source>
</evidence>
<dbReference type="Proteomes" id="UP000240653">
    <property type="component" value="Unassembled WGS sequence"/>
</dbReference>
<evidence type="ECO:0000256" key="4">
    <source>
        <dbReference type="ARBA" id="ARBA00022519"/>
    </source>
</evidence>
<keyword evidence="6 8" id="KW-1133">Transmembrane helix</keyword>
<accession>A0A2P7SNX0</accession>
<dbReference type="SUPFAM" id="SSF161098">
    <property type="entry name" value="MetI-like"/>
    <property type="match status" value="1"/>
</dbReference>
<evidence type="ECO:0000313" key="11">
    <source>
        <dbReference type="Proteomes" id="UP000240653"/>
    </source>
</evidence>
<dbReference type="Gene3D" id="1.10.3720.10">
    <property type="entry name" value="MetI-like"/>
    <property type="match status" value="1"/>
</dbReference>
<dbReference type="PANTHER" id="PTHR43357">
    <property type="entry name" value="INNER MEMBRANE ABC TRANSPORTER PERMEASE PROTEIN YDCV"/>
    <property type="match status" value="1"/>
</dbReference>
<evidence type="ECO:0000256" key="5">
    <source>
        <dbReference type="ARBA" id="ARBA00022692"/>
    </source>
</evidence>
<dbReference type="RefSeq" id="WP_106722542.1">
    <property type="nucleotide sequence ID" value="NZ_PXYL01000001.1"/>
</dbReference>